<protein>
    <submittedName>
        <fullName evidence="2">Uncharacterized protein</fullName>
    </submittedName>
</protein>
<dbReference type="EMBL" id="JBBWRZ010000013">
    <property type="protein sequence ID" value="KAK8223704.1"/>
    <property type="molecule type" value="Genomic_DNA"/>
</dbReference>
<organism evidence="2 3">
    <name type="scientific">Phyllosticta capitalensis</name>
    <dbReference type="NCBI Taxonomy" id="121624"/>
    <lineage>
        <taxon>Eukaryota</taxon>
        <taxon>Fungi</taxon>
        <taxon>Dikarya</taxon>
        <taxon>Ascomycota</taxon>
        <taxon>Pezizomycotina</taxon>
        <taxon>Dothideomycetes</taxon>
        <taxon>Dothideomycetes incertae sedis</taxon>
        <taxon>Botryosphaeriales</taxon>
        <taxon>Phyllostictaceae</taxon>
        <taxon>Phyllosticta</taxon>
    </lineage>
</organism>
<keyword evidence="3" id="KW-1185">Reference proteome</keyword>
<dbReference type="Pfam" id="PF11913">
    <property type="entry name" value="DUF3431"/>
    <property type="match status" value="1"/>
</dbReference>
<comment type="caution">
    <text evidence="2">The sequence shown here is derived from an EMBL/GenBank/DDBJ whole genome shotgun (WGS) entry which is preliminary data.</text>
</comment>
<dbReference type="InterPro" id="IPR021838">
    <property type="entry name" value="DUF3431"/>
</dbReference>
<keyword evidence="1" id="KW-0472">Membrane</keyword>
<reference evidence="2 3" key="1">
    <citation type="submission" date="2024-04" db="EMBL/GenBank/DDBJ databases">
        <title>Phyllosticta paracitricarpa is synonymous to the EU quarantine fungus P. citricarpa based on phylogenomic analyses.</title>
        <authorList>
            <consortium name="Lawrence Berkeley National Laboratory"/>
            <person name="Van Ingen-Buijs V.A."/>
            <person name="Van Westerhoven A.C."/>
            <person name="Haridas S."/>
            <person name="Skiadas P."/>
            <person name="Martin F."/>
            <person name="Groenewald J.Z."/>
            <person name="Crous P.W."/>
            <person name="Seidl M.F."/>
        </authorList>
    </citation>
    <scope>NUCLEOTIDE SEQUENCE [LARGE SCALE GENOMIC DNA]</scope>
    <source>
        <strain evidence="2 3">CBS 123374</strain>
    </source>
</reference>
<sequence length="384" mass="44699">MLLPFGRQPCNVILYTIVVTLQCLLIYSYTSSKRNAILQIKEETSLRIIEGAAHKNFTRPIPFSEFPPKPADYEYSKTIVVGRLKAADVSWINELPEMATAIYVVDHPEEGDLTVPMNKGHEAMVYLTYIIDNYDSLPDIVFFFHSDRYAWHNNPLLKGGDSVETIKRMNLGRVARFGYMNTRCHLDPGCPDWIHLDRPYVDAQELKKSGEMSFTTRVWRELFPGHKAPTALAAPCCAQFAVSGERILETSREQYIHLRKWLMETDLQDFYSGRVFEYLWQYIFMRESQYCPAEHSCYCDGYGLCFGSAENYQRFWSVRREREYLQNNMASMQAIQFKGDAQQIENIEHQIFLLQAQEEALVEEAWKRGKNPDMRAVEAERIEI</sequence>
<accession>A0ABR1YAA4</accession>
<evidence type="ECO:0000256" key="1">
    <source>
        <dbReference type="SAM" id="Phobius"/>
    </source>
</evidence>
<keyword evidence="1" id="KW-1133">Transmembrane helix</keyword>
<dbReference type="PANTHER" id="PTHR37490:SF3">
    <property type="entry name" value="DUF3431 DOMAIN CONTAINING PROTEIN"/>
    <property type="match status" value="1"/>
</dbReference>
<feature type="transmembrane region" description="Helical" evidence="1">
    <location>
        <begin position="12"/>
        <end position="30"/>
    </location>
</feature>
<evidence type="ECO:0000313" key="3">
    <source>
        <dbReference type="Proteomes" id="UP001492380"/>
    </source>
</evidence>
<gene>
    <name evidence="2" type="ORF">HDK90DRAFT_100540</name>
</gene>
<dbReference type="PANTHER" id="PTHR37490">
    <property type="entry name" value="EXPRESSED PROTEIN"/>
    <property type="match status" value="1"/>
</dbReference>
<evidence type="ECO:0000313" key="2">
    <source>
        <dbReference type="EMBL" id="KAK8223704.1"/>
    </source>
</evidence>
<dbReference type="Proteomes" id="UP001492380">
    <property type="component" value="Unassembled WGS sequence"/>
</dbReference>
<proteinExistence type="predicted"/>
<keyword evidence="1" id="KW-0812">Transmembrane</keyword>
<name>A0ABR1YAA4_9PEZI</name>